<accession>A0A375YS44</accession>
<dbReference type="FunFam" id="3.40.50.2000:FF:000072">
    <property type="entry name" value="Glycosyl transferase"/>
    <property type="match status" value="1"/>
</dbReference>
<name>A0A375YS44_MYCPF</name>
<dbReference type="GO" id="GO:0017000">
    <property type="term" value="P:antibiotic biosynthetic process"/>
    <property type="evidence" value="ECO:0007669"/>
    <property type="project" value="UniProtKB-ARBA"/>
</dbReference>
<dbReference type="Pfam" id="PF13579">
    <property type="entry name" value="Glyco_trans_4_4"/>
    <property type="match status" value="1"/>
</dbReference>
<feature type="domain" description="Erythromycin biosynthesis protein CIII-like C-terminal" evidence="3">
    <location>
        <begin position="300"/>
        <end position="420"/>
    </location>
</feature>
<dbReference type="Proteomes" id="UP000252008">
    <property type="component" value="Unassembled WGS sequence"/>
</dbReference>
<feature type="domain" description="Glycosyltransferase subfamily 4-like N-terminal" evidence="4">
    <location>
        <begin position="29"/>
        <end position="195"/>
    </location>
</feature>
<evidence type="ECO:0000256" key="1">
    <source>
        <dbReference type="ARBA" id="ARBA00022676"/>
    </source>
</evidence>
<proteinExistence type="predicted"/>
<organism evidence="5 6">
    <name type="scientific">Mycolicibacterium parafortuitum</name>
    <name type="common">Mycobacterium parafortuitum</name>
    <dbReference type="NCBI Taxonomy" id="39692"/>
    <lineage>
        <taxon>Bacteria</taxon>
        <taxon>Bacillati</taxon>
        <taxon>Actinomycetota</taxon>
        <taxon>Actinomycetes</taxon>
        <taxon>Mycobacteriales</taxon>
        <taxon>Mycobacteriaceae</taxon>
        <taxon>Mycolicibacterium</taxon>
    </lineage>
</organism>
<keyword evidence="1" id="KW-0328">Glycosyltransferase</keyword>
<dbReference type="GO" id="GO:0009247">
    <property type="term" value="P:glycolipid biosynthetic process"/>
    <property type="evidence" value="ECO:0007669"/>
    <property type="project" value="UniProtKB-ARBA"/>
</dbReference>
<keyword evidence="2 5" id="KW-0808">Transferase</keyword>
<dbReference type="GO" id="GO:0016758">
    <property type="term" value="F:hexosyltransferase activity"/>
    <property type="evidence" value="ECO:0007669"/>
    <property type="project" value="UniProtKB-ARBA"/>
</dbReference>
<dbReference type="Gene3D" id="3.40.50.2000">
    <property type="entry name" value="Glycogen Phosphorylase B"/>
    <property type="match status" value="2"/>
</dbReference>
<dbReference type="STRING" id="39692.BST38_24765"/>
<dbReference type="EMBL" id="UEGS01000001">
    <property type="protein sequence ID" value="SRX83839.1"/>
    <property type="molecule type" value="Genomic_DNA"/>
</dbReference>
<evidence type="ECO:0000256" key="2">
    <source>
        <dbReference type="ARBA" id="ARBA00022679"/>
    </source>
</evidence>
<reference evidence="5 6" key="1">
    <citation type="submission" date="2018-05" db="EMBL/GenBank/DDBJ databases">
        <authorList>
            <consortium name="IHU Genomes"/>
        </authorList>
    </citation>
    <scope>NUCLEOTIDE SEQUENCE [LARGE SCALE GENOMIC DNA]</scope>
    <source>
        <strain evidence="5 6">P7335</strain>
    </source>
</reference>
<gene>
    <name evidence="5" type="ORF">MPP7335_05623</name>
</gene>
<evidence type="ECO:0000313" key="6">
    <source>
        <dbReference type="Proteomes" id="UP000252008"/>
    </source>
</evidence>
<dbReference type="PANTHER" id="PTHR48050:SF13">
    <property type="entry name" value="STEROL 3-BETA-GLUCOSYLTRANSFERASE UGT80A2"/>
    <property type="match status" value="1"/>
</dbReference>
<dbReference type="InterPro" id="IPR050426">
    <property type="entry name" value="Glycosyltransferase_28"/>
</dbReference>
<evidence type="ECO:0000313" key="5">
    <source>
        <dbReference type="EMBL" id="SRX83839.1"/>
    </source>
</evidence>
<evidence type="ECO:0000259" key="4">
    <source>
        <dbReference type="Pfam" id="PF13579"/>
    </source>
</evidence>
<keyword evidence="6" id="KW-1185">Reference proteome</keyword>
<protein>
    <submittedName>
        <fullName evidence="5">Glycosyl transferase, UDP-glucuronosyltransferase [Nocardia brasiliensis ATCC]</fullName>
    </submittedName>
</protein>
<dbReference type="InterPro" id="IPR010610">
    <property type="entry name" value="EryCIII-like_C"/>
</dbReference>
<dbReference type="InterPro" id="IPR002213">
    <property type="entry name" value="UDP_glucos_trans"/>
</dbReference>
<dbReference type="GO" id="GO:0008194">
    <property type="term" value="F:UDP-glycosyltransferase activity"/>
    <property type="evidence" value="ECO:0007669"/>
    <property type="project" value="InterPro"/>
</dbReference>
<dbReference type="AlphaFoldDB" id="A0A375YS44"/>
<dbReference type="PANTHER" id="PTHR48050">
    <property type="entry name" value="STEROL 3-BETA-GLUCOSYLTRANSFERASE"/>
    <property type="match status" value="1"/>
</dbReference>
<sequence>MLRCGKGIGVARYLLAVSPIRGHVMPMVDLGAGLQKLGHDVTVLTGAEFGALVENAGLTLRCLPDSVVIDPPAAAPRWLRSLPAAARRFWLGRAELADVFAEPLAAEADSVRALLHDRRFDAVVADITFTGLVPVLLQDPPRPPVVVCGVGPLTLSSADTPPFGMAWQPEPGVDYRPMTTVAHRVIMRSSQRRFDAALRRAGSGRSPVFISDWPRLADAVLQLSVQEFEYPRSDLPSTVEFVGPVLPAAAGQFVPPSWWPEVTRGDRTVVHVTQGTFDNADLNQLLVPTFDALGGRDDILVVATTGGRSGQRIERETPANVHVAEWIPYSALLPHVDVMVTNGGYGGVQYALAHGVPLIVAGETSDKAEVAARVDYSGVGVDLGTFAPSADAIRAAVDRVRDDDRYRAAARRIQAAIDASTPVDSIANALKRCAGA</sequence>
<evidence type="ECO:0000259" key="3">
    <source>
        <dbReference type="Pfam" id="PF06722"/>
    </source>
</evidence>
<dbReference type="InterPro" id="IPR028098">
    <property type="entry name" value="Glyco_trans_4-like_N"/>
</dbReference>
<dbReference type="Pfam" id="PF06722">
    <property type="entry name" value="EryCIII-like_C"/>
    <property type="match status" value="1"/>
</dbReference>
<dbReference type="CDD" id="cd03784">
    <property type="entry name" value="GT1_Gtf-like"/>
    <property type="match status" value="1"/>
</dbReference>
<dbReference type="GO" id="GO:0016020">
    <property type="term" value="C:membrane"/>
    <property type="evidence" value="ECO:0007669"/>
    <property type="project" value="GOC"/>
</dbReference>
<dbReference type="SUPFAM" id="SSF53756">
    <property type="entry name" value="UDP-Glycosyltransferase/glycogen phosphorylase"/>
    <property type="match status" value="1"/>
</dbReference>